<dbReference type="RefSeq" id="WP_204012385.1">
    <property type="nucleotide sequence ID" value="NZ_BOOG01000011.1"/>
</dbReference>
<dbReference type="Pfam" id="PF12697">
    <property type="entry name" value="Abhydrolase_6"/>
    <property type="match status" value="1"/>
</dbReference>
<accession>A0A8J3R7Q7</accession>
<evidence type="ECO:0000259" key="1">
    <source>
        <dbReference type="Pfam" id="PF12697"/>
    </source>
</evidence>
<dbReference type="Gene3D" id="3.40.50.1820">
    <property type="entry name" value="alpha/beta hydrolase"/>
    <property type="match status" value="1"/>
</dbReference>
<dbReference type="SUPFAM" id="SSF53474">
    <property type="entry name" value="alpha/beta-Hydrolases"/>
    <property type="match status" value="1"/>
</dbReference>
<dbReference type="PRINTS" id="PR00111">
    <property type="entry name" value="ABHYDROLASE"/>
</dbReference>
<dbReference type="GO" id="GO:0003824">
    <property type="term" value="F:catalytic activity"/>
    <property type="evidence" value="ECO:0007669"/>
    <property type="project" value="UniProtKB-ARBA"/>
</dbReference>
<dbReference type="AlphaFoldDB" id="A0A8J3R7Q7"/>
<reference evidence="2" key="1">
    <citation type="submission" date="2021-01" db="EMBL/GenBank/DDBJ databases">
        <title>Whole genome shotgun sequence of Sphaerimonospora thailandensis NBRC 107569.</title>
        <authorList>
            <person name="Komaki H."/>
            <person name="Tamura T."/>
        </authorList>
    </citation>
    <scope>NUCLEOTIDE SEQUENCE</scope>
    <source>
        <strain evidence="2">NBRC 107569</strain>
    </source>
</reference>
<name>A0A8J3R7Q7_9ACTN</name>
<dbReference type="EMBL" id="BOOG01000011">
    <property type="protein sequence ID" value="GIH68907.1"/>
    <property type="molecule type" value="Genomic_DNA"/>
</dbReference>
<evidence type="ECO:0000313" key="3">
    <source>
        <dbReference type="Proteomes" id="UP000610966"/>
    </source>
</evidence>
<dbReference type="InterPro" id="IPR029058">
    <property type="entry name" value="AB_hydrolase_fold"/>
</dbReference>
<sequence>MLPIVFIHGTRVSGTMWSPVRARLDRPSAAPDLPGHGTRRGLPFDMGAACEVVADSIAELGGRALVVGHSLGGYVGIATAARHPELVAGLVAMGCTARPSGLAVGAFRLAGRLAVRHPALAERASRYGFRRALPGPVAEAFVEGGLSCDVVPSVIDAVASGDPIAALSAYPGRVWLLNGSRDHFRVDERRFLAACRDGSLTHLPRRDHITMLADPGRVARFVENAAAHVAENVGEDAARAVPVRA</sequence>
<evidence type="ECO:0000313" key="2">
    <source>
        <dbReference type="EMBL" id="GIH68907.1"/>
    </source>
</evidence>
<organism evidence="2 3">
    <name type="scientific">Sphaerimonospora thailandensis</name>
    <dbReference type="NCBI Taxonomy" id="795644"/>
    <lineage>
        <taxon>Bacteria</taxon>
        <taxon>Bacillati</taxon>
        <taxon>Actinomycetota</taxon>
        <taxon>Actinomycetes</taxon>
        <taxon>Streptosporangiales</taxon>
        <taxon>Streptosporangiaceae</taxon>
        <taxon>Sphaerimonospora</taxon>
    </lineage>
</organism>
<dbReference type="PANTHER" id="PTHR43689">
    <property type="entry name" value="HYDROLASE"/>
    <property type="match status" value="1"/>
</dbReference>
<protein>
    <submittedName>
        <fullName evidence="2">Lysophospholipase</fullName>
    </submittedName>
</protein>
<dbReference type="InterPro" id="IPR000073">
    <property type="entry name" value="AB_hydrolase_1"/>
</dbReference>
<dbReference type="PANTHER" id="PTHR43689:SF8">
    <property type="entry name" value="ALPHA_BETA-HYDROLASES SUPERFAMILY PROTEIN"/>
    <property type="match status" value="1"/>
</dbReference>
<keyword evidence="3" id="KW-1185">Reference proteome</keyword>
<comment type="caution">
    <text evidence="2">The sequence shown here is derived from an EMBL/GenBank/DDBJ whole genome shotgun (WGS) entry which is preliminary data.</text>
</comment>
<proteinExistence type="predicted"/>
<gene>
    <name evidence="2" type="ORF">Mth01_11600</name>
</gene>
<dbReference type="Proteomes" id="UP000610966">
    <property type="component" value="Unassembled WGS sequence"/>
</dbReference>
<feature type="domain" description="AB hydrolase-1" evidence="1">
    <location>
        <begin position="4"/>
        <end position="220"/>
    </location>
</feature>